<organism evidence="3 4">
    <name type="scientific">Kwoniella newhampshirensis</name>
    <dbReference type="NCBI Taxonomy" id="1651941"/>
    <lineage>
        <taxon>Eukaryota</taxon>
        <taxon>Fungi</taxon>
        <taxon>Dikarya</taxon>
        <taxon>Basidiomycota</taxon>
        <taxon>Agaricomycotina</taxon>
        <taxon>Tremellomycetes</taxon>
        <taxon>Tremellales</taxon>
        <taxon>Cryptococcaceae</taxon>
        <taxon>Kwoniella</taxon>
    </lineage>
</organism>
<protein>
    <recommendedName>
        <fullName evidence="2">Protein CPL1-like domain-containing protein</fullName>
    </recommendedName>
</protein>
<name>A0AAW0Z5E5_9TREE</name>
<dbReference type="InterPro" id="IPR048661">
    <property type="entry name" value="CPL1-like"/>
</dbReference>
<dbReference type="PANTHER" id="PTHR35192:SF2">
    <property type="entry name" value="APPLE DOMAIN-CONTAINING PROTEIN"/>
    <property type="match status" value="1"/>
</dbReference>
<dbReference type="KEGG" id="kne:92178334"/>
<dbReference type="Pfam" id="PF21671">
    <property type="entry name" value="CPL1-like"/>
    <property type="match status" value="1"/>
</dbReference>
<proteinExistence type="predicted"/>
<reference evidence="3 4" key="1">
    <citation type="journal article" date="2024" name="bioRxiv">
        <title>Comparative genomics of Cryptococcus and Kwoniella reveals pathogenesis evolution and contrasting karyotype dynamics via intercentromeric recombination or chromosome fusion.</title>
        <authorList>
            <person name="Coelho M.A."/>
            <person name="David-Palma M."/>
            <person name="Shea T."/>
            <person name="Bowers K."/>
            <person name="McGinley-Smith S."/>
            <person name="Mohammad A.W."/>
            <person name="Gnirke A."/>
            <person name="Yurkov A.M."/>
            <person name="Nowrousian M."/>
            <person name="Sun S."/>
            <person name="Cuomo C.A."/>
            <person name="Heitman J."/>
        </authorList>
    </citation>
    <scope>NUCLEOTIDE SEQUENCE [LARGE SCALE GENOMIC DNA]</scope>
    <source>
        <strain evidence="3 4">CBS 13917</strain>
    </source>
</reference>
<dbReference type="PANTHER" id="PTHR35192">
    <property type="entry name" value="PROTEIN, PUTATIVE-RELATED"/>
    <property type="match status" value="1"/>
</dbReference>
<comment type="caution">
    <text evidence="3">The sequence shown here is derived from an EMBL/GenBank/DDBJ whole genome shotgun (WGS) entry which is preliminary data.</text>
</comment>
<evidence type="ECO:0000256" key="1">
    <source>
        <dbReference type="SAM" id="SignalP"/>
    </source>
</evidence>
<gene>
    <name evidence="3" type="ORF">IAR55_001075</name>
</gene>
<dbReference type="RefSeq" id="XP_066805405.1">
    <property type="nucleotide sequence ID" value="XM_066944204.1"/>
</dbReference>
<evidence type="ECO:0000259" key="2">
    <source>
        <dbReference type="Pfam" id="PF21671"/>
    </source>
</evidence>
<dbReference type="GeneID" id="92178334"/>
<keyword evidence="4" id="KW-1185">Reference proteome</keyword>
<dbReference type="Proteomes" id="UP001388673">
    <property type="component" value="Unassembled WGS sequence"/>
</dbReference>
<feature type="domain" description="Protein CPL1-like" evidence="2">
    <location>
        <begin position="320"/>
        <end position="387"/>
    </location>
</feature>
<accession>A0AAW0Z5E5</accession>
<keyword evidence="1" id="KW-0732">Signal</keyword>
<dbReference type="EMBL" id="JBCAWK010000002">
    <property type="protein sequence ID" value="KAK8865926.1"/>
    <property type="molecule type" value="Genomic_DNA"/>
</dbReference>
<feature type="signal peptide" evidence="1">
    <location>
        <begin position="1"/>
        <end position="16"/>
    </location>
</feature>
<evidence type="ECO:0000313" key="3">
    <source>
        <dbReference type="EMBL" id="KAK8865926.1"/>
    </source>
</evidence>
<evidence type="ECO:0000313" key="4">
    <source>
        <dbReference type="Proteomes" id="UP001388673"/>
    </source>
</evidence>
<feature type="chain" id="PRO_5043340171" description="Protein CPL1-like domain-containing protein" evidence="1">
    <location>
        <begin position="17"/>
        <end position="412"/>
    </location>
</feature>
<dbReference type="InterPro" id="IPR038955">
    <property type="entry name" value="PriA/CPL1_fungi"/>
</dbReference>
<sequence length="412" mass="41322">MHFLLALLPLLSFTSARLPLGDRSHISSSPTHTQEPRQLLGGLLGGVVGGLGTTVGGLGTTVGGVVGGLGGTVGGPVGGVVTGLGNTVGGTVVTVGGLVTNVSSLNLEVLADTCVRLGTAIQVSNSDTVAGGVVNANAAVTLAAGACVCVDAAASVGLSSGVQAKVGVIASGGLSFSGDAAASIASSTQPGLLGIRAGVYDFNVAETCIAASVSLTNSHHDLQLPGGSCCARACNTGFVKLGNRCCPTGSTLDSNGNCFTVPTCSSTEILCNNVCYPKTTYTCPSGVPVQKMAKKSSMVDCPSGMSKCAVGVSGEKEGRWECVDTRSDIESCGGCMDPSRSFDLSAVGQGHDCTALPDVDQVACLSGSCKIQSCIRGYALARNGTICEKKVSFGSGKRRRETRTNQTRIQGW</sequence>
<dbReference type="AlphaFoldDB" id="A0AAW0Z5E5"/>